<keyword evidence="2" id="KW-1185">Reference proteome</keyword>
<feature type="non-terminal residue" evidence="1">
    <location>
        <position position="85"/>
    </location>
</feature>
<comment type="caution">
    <text evidence="1">The sequence shown here is derived from an EMBL/GenBank/DDBJ whole genome shotgun (WGS) entry which is preliminary data.</text>
</comment>
<proteinExistence type="predicted"/>
<dbReference type="EMBL" id="CAJVQB010049810">
    <property type="protein sequence ID" value="CAG8834641.1"/>
    <property type="molecule type" value="Genomic_DNA"/>
</dbReference>
<accession>A0ABN7WLT9</accession>
<dbReference type="InterPro" id="IPR015915">
    <property type="entry name" value="Kelch-typ_b-propeller"/>
</dbReference>
<dbReference type="SUPFAM" id="SSF50965">
    <property type="entry name" value="Galactose oxidase, central domain"/>
    <property type="match status" value="1"/>
</dbReference>
<reference evidence="1 2" key="1">
    <citation type="submission" date="2021-06" db="EMBL/GenBank/DDBJ databases">
        <authorList>
            <person name="Kallberg Y."/>
            <person name="Tangrot J."/>
            <person name="Rosling A."/>
        </authorList>
    </citation>
    <scope>NUCLEOTIDE SEQUENCE [LARGE SCALE GENOMIC DNA]</scope>
    <source>
        <strain evidence="1 2">120-4 pot B 10/14</strain>
    </source>
</reference>
<protein>
    <submittedName>
        <fullName evidence="1">30187_t:CDS:1</fullName>
    </submittedName>
</protein>
<dbReference type="Proteomes" id="UP000789901">
    <property type="component" value="Unassembled WGS sequence"/>
</dbReference>
<evidence type="ECO:0000313" key="1">
    <source>
        <dbReference type="EMBL" id="CAG8834641.1"/>
    </source>
</evidence>
<name>A0ABN7WLT9_GIGMA</name>
<dbReference type="Gene3D" id="2.120.10.80">
    <property type="entry name" value="Kelch-type beta propeller"/>
    <property type="match status" value="1"/>
</dbReference>
<organism evidence="1 2">
    <name type="scientific">Gigaspora margarita</name>
    <dbReference type="NCBI Taxonomy" id="4874"/>
    <lineage>
        <taxon>Eukaryota</taxon>
        <taxon>Fungi</taxon>
        <taxon>Fungi incertae sedis</taxon>
        <taxon>Mucoromycota</taxon>
        <taxon>Glomeromycotina</taxon>
        <taxon>Glomeromycetes</taxon>
        <taxon>Diversisporales</taxon>
        <taxon>Gigasporaceae</taxon>
        <taxon>Gigaspora</taxon>
    </lineage>
</organism>
<gene>
    <name evidence="1" type="ORF">GMARGA_LOCUS32162</name>
</gene>
<sequence>MIYNGDTLYSRSCHTAVLSPDGHVIYGGGNPSGPTNQENQDQNLAVLDTTVSPYQWSIKPMIGDIPPTIAYHSAEIIENFMIIAF</sequence>
<evidence type="ECO:0000313" key="2">
    <source>
        <dbReference type="Proteomes" id="UP000789901"/>
    </source>
</evidence>
<dbReference type="InterPro" id="IPR011043">
    <property type="entry name" value="Gal_Oxase/kelch_b-propeller"/>
</dbReference>